<dbReference type="Proteomes" id="UP000249590">
    <property type="component" value="Unassembled WGS sequence"/>
</dbReference>
<gene>
    <name evidence="1" type="ORF">DLJ53_25395</name>
</gene>
<dbReference type="AlphaFoldDB" id="A0A8B2NRX1"/>
<evidence type="ECO:0000313" key="2">
    <source>
        <dbReference type="Proteomes" id="UP000249590"/>
    </source>
</evidence>
<accession>A0A8B2NRX1</accession>
<reference evidence="1 2" key="1">
    <citation type="submission" date="2018-05" db="EMBL/GenBank/DDBJ databases">
        <title>Acuticoccus sediminis sp. nov., isolated from deep-sea sediment of Indian Ocean.</title>
        <authorList>
            <person name="Liu X."/>
            <person name="Lai Q."/>
            <person name="Du Y."/>
            <person name="Sun F."/>
            <person name="Zhang X."/>
            <person name="Wang S."/>
            <person name="Shao Z."/>
        </authorList>
    </citation>
    <scope>NUCLEOTIDE SEQUENCE [LARGE SCALE GENOMIC DNA]</scope>
    <source>
        <strain evidence="1 2">PTG4-2</strain>
    </source>
</reference>
<dbReference type="EMBL" id="QHHQ01000006">
    <property type="protein sequence ID" value="RAH98966.1"/>
    <property type="molecule type" value="Genomic_DNA"/>
</dbReference>
<proteinExistence type="predicted"/>
<name>A0A8B2NRX1_9HYPH</name>
<keyword evidence="2" id="KW-1185">Reference proteome</keyword>
<comment type="caution">
    <text evidence="1">The sequence shown here is derived from an EMBL/GenBank/DDBJ whole genome shotgun (WGS) entry which is preliminary data.</text>
</comment>
<evidence type="ECO:0000313" key="1">
    <source>
        <dbReference type="EMBL" id="RAH98966.1"/>
    </source>
</evidence>
<sequence length="94" mass="9881">MRSIMYGAILKSSILASVLGAIVLVAALAASSVAPVSTKVGQKSDLLVAAAYHACPTTDCEKFHDGFGGYQTTVERDEDAGVFTLTRTRTMLVD</sequence>
<organism evidence="1 2">
    <name type="scientific">Acuticoccus sediminis</name>
    <dbReference type="NCBI Taxonomy" id="2184697"/>
    <lineage>
        <taxon>Bacteria</taxon>
        <taxon>Pseudomonadati</taxon>
        <taxon>Pseudomonadota</taxon>
        <taxon>Alphaproteobacteria</taxon>
        <taxon>Hyphomicrobiales</taxon>
        <taxon>Amorphaceae</taxon>
        <taxon>Acuticoccus</taxon>
    </lineage>
</organism>
<protein>
    <submittedName>
        <fullName evidence="1">Uncharacterized protein</fullName>
    </submittedName>
</protein>